<keyword evidence="2" id="KW-1133">Transmembrane helix</keyword>
<name>A0AAN6QPQ8_9PEZI</name>
<accession>A0AAN6QPQ8</accession>
<feature type="transmembrane region" description="Helical" evidence="2">
    <location>
        <begin position="125"/>
        <end position="146"/>
    </location>
</feature>
<dbReference type="EMBL" id="MU853351">
    <property type="protein sequence ID" value="KAK4110227.1"/>
    <property type="molecule type" value="Genomic_DNA"/>
</dbReference>
<protein>
    <recommendedName>
        <fullName evidence="3">SMODS and SLOG-associating 2TM effector domain-containing protein</fullName>
    </recommendedName>
</protein>
<dbReference type="Proteomes" id="UP001302812">
    <property type="component" value="Unassembled WGS sequence"/>
</dbReference>
<keyword evidence="2" id="KW-0472">Membrane</keyword>
<dbReference type="PANTHER" id="PTHR38793:SF3">
    <property type="entry name" value="SMODS AND SLOG-ASSOCIATING 2TM EFFECTOR DOMAIN-CONTAINING PROTEIN"/>
    <property type="match status" value="1"/>
</dbReference>
<feature type="compositionally biased region" description="Basic and acidic residues" evidence="1">
    <location>
        <begin position="219"/>
        <end position="229"/>
    </location>
</feature>
<feature type="transmembrane region" description="Helical" evidence="2">
    <location>
        <begin position="96"/>
        <end position="119"/>
    </location>
</feature>
<feature type="region of interest" description="Disordered" evidence="1">
    <location>
        <begin position="207"/>
        <end position="245"/>
    </location>
</feature>
<keyword evidence="2" id="KW-0812">Transmembrane</keyword>
<dbReference type="RefSeq" id="XP_064667797.1">
    <property type="nucleotide sequence ID" value="XM_064811941.1"/>
</dbReference>
<gene>
    <name evidence="4" type="ORF">N656DRAFT_714092</name>
</gene>
<reference evidence="4" key="2">
    <citation type="submission" date="2023-05" db="EMBL/GenBank/DDBJ databases">
        <authorList>
            <consortium name="Lawrence Berkeley National Laboratory"/>
            <person name="Steindorff A."/>
            <person name="Hensen N."/>
            <person name="Bonometti L."/>
            <person name="Westerberg I."/>
            <person name="Brannstrom I.O."/>
            <person name="Guillou S."/>
            <person name="Cros-Aarteil S."/>
            <person name="Calhoun S."/>
            <person name="Haridas S."/>
            <person name="Kuo A."/>
            <person name="Mondo S."/>
            <person name="Pangilinan J."/>
            <person name="Riley R."/>
            <person name="Labutti K."/>
            <person name="Andreopoulos B."/>
            <person name="Lipzen A."/>
            <person name="Chen C."/>
            <person name="Yanf M."/>
            <person name="Daum C."/>
            <person name="Ng V."/>
            <person name="Clum A."/>
            <person name="Ohm R."/>
            <person name="Martin F."/>
            <person name="Silar P."/>
            <person name="Natvig D."/>
            <person name="Lalanne C."/>
            <person name="Gautier V."/>
            <person name="Ament-Velasquez S.L."/>
            <person name="Kruys A."/>
            <person name="Hutchinson M.I."/>
            <person name="Powell A.J."/>
            <person name="Barry K."/>
            <person name="Miller A.N."/>
            <person name="Grigoriev I.V."/>
            <person name="Debuchy R."/>
            <person name="Gladieux P."/>
            <person name="Thoren M.H."/>
            <person name="Johannesson H."/>
        </authorList>
    </citation>
    <scope>NUCLEOTIDE SEQUENCE</scope>
    <source>
        <strain evidence="4">CBS 508.74</strain>
    </source>
</reference>
<evidence type="ECO:0000256" key="2">
    <source>
        <dbReference type="SAM" id="Phobius"/>
    </source>
</evidence>
<evidence type="ECO:0000256" key="1">
    <source>
        <dbReference type="SAM" id="MobiDB-lite"/>
    </source>
</evidence>
<sequence length="245" mass="26788">MNLKARPVSDPIPNGAVQVPKPAETDPDPVWGLPAGLPIRRLNDENLVIFRRAVGINSTLAGSTDPESLEEGRKKAVGIYAAALRAQRRKKLMYRLIGFLIYVCHFAQIIIGASLTALGPSAGDHVIAITLLGAINTVVAGVLALIKGQGLPDRLYHDQAEYRKLQDWIEQTEALLAVGVIGRNRKEVGLLVQVAFKKYNAAKECEESNTPENYYVRQPDGDSPDRDSRSPSQAGHRRRSSSDDD</sequence>
<evidence type="ECO:0000259" key="3">
    <source>
        <dbReference type="Pfam" id="PF18142"/>
    </source>
</evidence>
<dbReference type="Pfam" id="PF18142">
    <property type="entry name" value="SLATT_fungal"/>
    <property type="match status" value="1"/>
</dbReference>
<evidence type="ECO:0000313" key="4">
    <source>
        <dbReference type="EMBL" id="KAK4110227.1"/>
    </source>
</evidence>
<feature type="domain" description="SMODS and SLOG-associating 2TM effector" evidence="3">
    <location>
        <begin position="83"/>
        <end position="204"/>
    </location>
</feature>
<reference evidence="4" key="1">
    <citation type="journal article" date="2023" name="Mol. Phylogenet. Evol.">
        <title>Genome-scale phylogeny and comparative genomics of the fungal order Sordariales.</title>
        <authorList>
            <person name="Hensen N."/>
            <person name="Bonometti L."/>
            <person name="Westerberg I."/>
            <person name="Brannstrom I.O."/>
            <person name="Guillou S."/>
            <person name="Cros-Aarteil S."/>
            <person name="Calhoun S."/>
            <person name="Haridas S."/>
            <person name="Kuo A."/>
            <person name="Mondo S."/>
            <person name="Pangilinan J."/>
            <person name="Riley R."/>
            <person name="LaButti K."/>
            <person name="Andreopoulos B."/>
            <person name="Lipzen A."/>
            <person name="Chen C."/>
            <person name="Yan M."/>
            <person name="Daum C."/>
            <person name="Ng V."/>
            <person name="Clum A."/>
            <person name="Steindorff A."/>
            <person name="Ohm R.A."/>
            <person name="Martin F."/>
            <person name="Silar P."/>
            <person name="Natvig D.O."/>
            <person name="Lalanne C."/>
            <person name="Gautier V."/>
            <person name="Ament-Velasquez S.L."/>
            <person name="Kruys A."/>
            <person name="Hutchinson M.I."/>
            <person name="Powell A.J."/>
            <person name="Barry K."/>
            <person name="Miller A.N."/>
            <person name="Grigoriev I.V."/>
            <person name="Debuchy R."/>
            <person name="Gladieux P."/>
            <person name="Hiltunen Thoren M."/>
            <person name="Johannesson H."/>
        </authorList>
    </citation>
    <scope>NUCLEOTIDE SEQUENCE</scope>
    <source>
        <strain evidence="4">CBS 508.74</strain>
    </source>
</reference>
<evidence type="ECO:0000313" key="5">
    <source>
        <dbReference type="Proteomes" id="UP001302812"/>
    </source>
</evidence>
<dbReference type="NCBIfam" id="NF033635">
    <property type="entry name" value="SLATT_fungal"/>
    <property type="match status" value="1"/>
</dbReference>
<dbReference type="AlphaFoldDB" id="A0AAN6QPQ8"/>
<comment type="caution">
    <text evidence="4">The sequence shown here is derived from an EMBL/GenBank/DDBJ whole genome shotgun (WGS) entry which is preliminary data.</text>
</comment>
<proteinExistence type="predicted"/>
<dbReference type="InterPro" id="IPR041622">
    <property type="entry name" value="SLATT_fungi"/>
</dbReference>
<dbReference type="GeneID" id="89936066"/>
<keyword evidence="5" id="KW-1185">Reference proteome</keyword>
<dbReference type="PANTHER" id="PTHR38793">
    <property type="entry name" value="SLATT_FUNGAL DOMAIN-CONTAINING PROTEIN-RELATED"/>
    <property type="match status" value="1"/>
</dbReference>
<feature type="region of interest" description="Disordered" evidence="1">
    <location>
        <begin position="1"/>
        <end position="26"/>
    </location>
</feature>
<organism evidence="4 5">
    <name type="scientific">Canariomyces notabilis</name>
    <dbReference type="NCBI Taxonomy" id="2074819"/>
    <lineage>
        <taxon>Eukaryota</taxon>
        <taxon>Fungi</taxon>
        <taxon>Dikarya</taxon>
        <taxon>Ascomycota</taxon>
        <taxon>Pezizomycotina</taxon>
        <taxon>Sordariomycetes</taxon>
        <taxon>Sordariomycetidae</taxon>
        <taxon>Sordariales</taxon>
        <taxon>Chaetomiaceae</taxon>
        <taxon>Canariomyces</taxon>
    </lineage>
</organism>